<dbReference type="RefSeq" id="XP_009221830.1">
    <property type="nucleotide sequence ID" value="XM_009223566.1"/>
</dbReference>
<dbReference type="Proteomes" id="UP000006039">
    <property type="component" value="Unassembled WGS sequence"/>
</dbReference>
<dbReference type="PROSITE" id="PS00028">
    <property type="entry name" value="ZINC_FINGER_C2H2_1"/>
    <property type="match status" value="1"/>
</dbReference>
<dbReference type="EMBL" id="GL385397">
    <property type="protein sequence ID" value="EJT75830.1"/>
    <property type="molecule type" value="Genomic_DNA"/>
</dbReference>
<keyword evidence="5" id="KW-1185">Reference proteome</keyword>
<accession>J3NWU8</accession>
<proteinExistence type="predicted"/>
<dbReference type="VEuPathDB" id="FungiDB:GGTG_05759"/>
<dbReference type="InterPro" id="IPR013087">
    <property type="entry name" value="Znf_C2H2_type"/>
</dbReference>
<dbReference type="GeneID" id="20346217"/>
<dbReference type="OrthoDB" id="5212919at2759"/>
<reference evidence="4" key="4">
    <citation type="journal article" date="2015" name="G3 (Bethesda)">
        <title>Genome sequences of three phytopathogenic species of the Magnaporthaceae family of fungi.</title>
        <authorList>
            <person name="Okagaki L.H."/>
            <person name="Nunes C.C."/>
            <person name="Sailsbery J."/>
            <person name="Clay B."/>
            <person name="Brown D."/>
            <person name="John T."/>
            <person name="Oh Y."/>
            <person name="Young N."/>
            <person name="Fitzgerald M."/>
            <person name="Haas B.J."/>
            <person name="Zeng Q."/>
            <person name="Young S."/>
            <person name="Adiconis X."/>
            <person name="Fan L."/>
            <person name="Levin J.Z."/>
            <person name="Mitchell T.K."/>
            <person name="Okubara P.A."/>
            <person name="Farman M.L."/>
            <person name="Kohn L.M."/>
            <person name="Birren B."/>
            <person name="Ma L.-J."/>
            <person name="Dean R.A."/>
        </authorList>
    </citation>
    <scope>NUCLEOTIDE SEQUENCE</scope>
    <source>
        <strain evidence="4">R3-111a-1</strain>
    </source>
</reference>
<dbReference type="STRING" id="644352.J3NWU8"/>
<feature type="compositionally biased region" description="Low complexity" evidence="1">
    <location>
        <begin position="886"/>
        <end position="916"/>
    </location>
</feature>
<dbReference type="AlphaFoldDB" id="J3NWU8"/>
<feature type="compositionally biased region" description="Low complexity" evidence="1">
    <location>
        <begin position="84"/>
        <end position="99"/>
    </location>
</feature>
<feature type="region of interest" description="Disordered" evidence="1">
    <location>
        <begin position="84"/>
        <end position="118"/>
    </location>
</feature>
<evidence type="ECO:0000313" key="3">
    <source>
        <dbReference type="EMBL" id="EJT75830.1"/>
    </source>
</evidence>
<evidence type="ECO:0000259" key="2">
    <source>
        <dbReference type="PROSITE" id="PS00028"/>
    </source>
</evidence>
<gene>
    <name evidence="4" type="primary">20346217</name>
    <name evidence="3" type="ORF">GGTG_05759</name>
</gene>
<dbReference type="EnsemblFungi" id="EJT75830">
    <property type="protein sequence ID" value="EJT75830"/>
    <property type="gene ID" value="GGTG_05759"/>
</dbReference>
<feature type="compositionally biased region" description="Polar residues" evidence="1">
    <location>
        <begin position="842"/>
        <end position="855"/>
    </location>
</feature>
<dbReference type="HOGENOM" id="CLU_305242_0_0_1"/>
<sequence>METAGAVAVGSSTTTTSLKRFAGQSVEGLLTLRSLILGVKDKDSPDTPPPRSVRILLESAHRLKGALDKLPVFLGRLPVVLNGSSLSPSSSSPNSATSSDNAVAGTSTLASSDAPQGAHVPSQGELRFALGPLELQLRACMTEVRLVVDGLRTQVADDSGSFRQSWKKIEAARDGTFEEFAGIFISQEQCLDNVFKKLDRQLDLLAQGKLESLAQNGGVGGITSGAGDDKLSTSDTEVAVEDISSTRSEAAESAVATKATLTAGRPSLNNGDGSGGVNGVLDRQLHRGSKYHYSCEAVTGIDGASEEREDGAIGCMYCARSFAHDDETTIHRLGFHIVRAHGFGLCNLNCTFETRSELLCHLKSFHAWSRGGRGDQGGAEDAIVDRYFLTQKRSTPRSTRLLGLEDSDVHPPRGMREDGEETGLLNLLVLNEILRVVNLDVKMDAPRPSATTSDPGETELAHELCLALSQLDRLSADARVKATAAAMAGTNSASVSATTTEGEKGQAGSSGSGPAGLGMEVDLDELVYHAACVQQELAVSSGGEDVLRHEALYSADQYRIDDLVCMYFPPRASPDRHRAWYVRPVEAGSGVPASIVTAFNTSIKGLGLTRLEPAGPLRTFRDAIRALGRAHMETTGAKTYMAIMPQLLQVSKILLRQDRRPPAAPTHSMGWAGDGSRQVRMVPMRSNTMPLLHQPMQSRSQQRLRQEEQGQQELRAANLDLLLRIQQRDAHRPATTTRERRLRWITDGGLNWWFLGMLERSASFRRLVRSGKAFPSPAAGSSRKSRPKPGDSNGVTADASKTKPAPYAWAVALLSSAGLPQGGGPRNGRSNMDRAINGNGNGNRVASNGDLSRTLNIPRGPTSPAMSLGRADRGSGSERSVGINHLRPQAGQAQQPRQQQNSLQQPAQQQSLLAQQRRYEADQLVSREKGKEKEGIVDQGLPRTLPNGIKEEKNEEEEEDDDDDDDDEDEDDDDEDDQISSDEESWESSSSD</sequence>
<reference evidence="3" key="2">
    <citation type="submission" date="2010-07" db="EMBL/GenBank/DDBJ databases">
        <authorList>
            <consortium name="The Broad Institute Genome Sequencing Platform"/>
            <consortium name="Broad Institute Genome Sequencing Center for Infectious Disease"/>
            <person name="Ma L.-J."/>
            <person name="Dead R."/>
            <person name="Young S."/>
            <person name="Zeng Q."/>
            <person name="Koehrsen M."/>
            <person name="Alvarado L."/>
            <person name="Berlin A."/>
            <person name="Chapman S.B."/>
            <person name="Chen Z."/>
            <person name="Freedman E."/>
            <person name="Gellesch M."/>
            <person name="Goldberg J."/>
            <person name="Griggs A."/>
            <person name="Gujja S."/>
            <person name="Heilman E.R."/>
            <person name="Heiman D."/>
            <person name="Hepburn T."/>
            <person name="Howarth C."/>
            <person name="Jen D."/>
            <person name="Larson L."/>
            <person name="Mehta T."/>
            <person name="Neiman D."/>
            <person name="Pearson M."/>
            <person name="Roberts A."/>
            <person name="Saif S."/>
            <person name="Shea T."/>
            <person name="Shenoy N."/>
            <person name="Sisk P."/>
            <person name="Stolte C."/>
            <person name="Sykes S."/>
            <person name="Walk T."/>
            <person name="White J."/>
            <person name="Yandava C."/>
            <person name="Haas B."/>
            <person name="Nusbaum C."/>
            <person name="Birren B."/>
        </authorList>
    </citation>
    <scope>NUCLEOTIDE SEQUENCE</scope>
    <source>
        <strain evidence="3">R3-111a-1</strain>
    </source>
</reference>
<feature type="region of interest" description="Disordered" evidence="1">
    <location>
        <begin position="490"/>
        <end position="515"/>
    </location>
</feature>
<feature type="domain" description="C2H2-type" evidence="2">
    <location>
        <begin position="315"/>
        <end position="336"/>
    </location>
</feature>
<organism evidence="3">
    <name type="scientific">Gaeumannomyces tritici (strain R3-111a-1)</name>
    <name type="common">Wheat and barley take-all root rot fungus</name>
    <name type="synonym">Gaeumannomyces graminis var. tritici</name>
    <dbReference type="NCBI Taxonomy" id="644352"/>
    <lineage>
        <taxon>Eukaryota</taxon>
        <taxon>Fungi</taxon>
        <taxon>Dikarya</taxon>
        <taxon>Ascomycota</taxon>
        <taxon>Pezizomycotina</taxon>
        <taxon>Sordariomycetes</taxon>
        <taxon>Sordariomycetidae</taxon>
        <taxon>Magnaporthales</taxon>
        <taxon>Magnaporthaceae</taxon>
        <taxon>Gaeumannomyces</taxon>
    </lineage>
</organism>
<evidence type="ECO:0000313" key="5">
    <source>
        <dbReference type="Proteomes" id="UP000006039"/>
    </source>
</evidence>
<name>J3NWU8_GAET3</name>
<feature type="region of interest" description="Disordered" evidence="1">
    <location>
        <begin position="819"/>
        <end position="992"/>
    </location>
</feature>
<dbReference type="eggNOG" id="ENOG502TEPE">
    <property type="taxonomic scope" value="Eukaryota"/>
</dbReference>
<protein>
    <recommendedName>
        <fullName evidence="2">C2H2-type domain-containing protein</fullName>
    </recommendedName>
</protein>
<feature type="compositionally biased region" description="Polar residues" evidence="1">
    <location>
        <begin position="100"/>
        <end position="114"/>
    </location>
</feature>
<feature type="region of interest" description="Disordered" evidence="1">
    <location>
        <begin position="217"/>
        <end position="276"/>
    </location>
</feature>
<evidence type="ECO:0000313" key="4">
    <source>
        <dbReference type="EnsemblFungi" id="EJT75830"/>
    </source>
</evidence>
<evidence type="ECO:0000256" key="1">
    <source>
        <dbReference type="SAM" id="MobiDB-lite"/>
    </source>
</evidence>
<reference evidence="4" key="5">
    <citation type="submission" date="2018-04" db="UniProtKB">
        <authorList>
            <consortium name="EnsemblFungi"/>
        </authorList>
    </citation>
    <scope>IDENTIFICATION</scope>
    <source>
        <strain evidence="4">R3-111a-1</strain>
    </source>
</reference>
<feature type="region of interest" description="Disordered" evidence="1">
    <location>
        <begin position="772"/>
        <end position="800"/>
    </location>
</feature>
<feature type="compositionally biased region" description="Acidic residues" evidence="1">
    <location>
        <begin position="954"/>
        <end position="986"/>
    </location>
</feature>
<reference evidence="3" key="3">
    <citation type="submission" date="2010-09" db="EMBL/GenBank/DDBJ databases">
        <title>Annotation of Gaeumannomyces graminis var. tritici R3-111a-1.</title>
        <authorList>
            <consortium name="The Broad Institute Genome Sequencing Platform"/>
            <person name="Ma L.-J."/>
            <person name="Dead R."/>
            <person name="Young S.K."/>
            <person name="Zeng Q."/>
            <person name="Gargeya S."/>
            <person name="Fitzgerald M."/>
            <person name="Haas B."/>
            <person name="Abouelleil A."/>
            <person name="Alvarado L."/>
            <person name="Arachchi H.M."/>
            <person name="Berlin A."/>
            <person name="Brown A."/>
            <person name="Chapman S.B."/>
            <person name="Chen Z."/>
            <person name="Dunbar C."/>
            <person name="Freedman E."/>
            <person name="Gearin G."/>
            <person name="Gellesch M."/>
            <person name="Goldberg J."/>
            <person name="Griggs A."/>
            <person name="Gujja S."/>
            <person name="Heiman D."/>
            <person name="Howarth C."/>
            <person name="Larson L."/>
            <person name="Lui A."/>
            <person name="MacDonald P.J.P."/>
            <person name="Mehta T."/>
            <person name="Montmayeur A."/>
            <person name="Murphy C."/>
            <person name="Neiman D."/>
            <person name="Pearson M."/>
            <person name="Priest M."/>
            <person name="Roberts A."/>
            <person name="Saif S."/>
            <person name="Shea T."/>
            <person name="Shenoy N."/>
            <person name="Sisk P."/>
            <person name="Stolte C."/>
            <person name="Sykes S."/>
            <person name="Yandava C."/>
            <person name="Wortman J."/>
            <person name="Nusbaum C."/>
            <person name="Birren B."/>
        </authorList>
    </citation>
    <scope>NUCLEOTIDE SEQUENCE</scope>
    <source>
        <strain evidence="3">R3-111a-1</strain>
    </source>
</reference>
<reference evidence="5" key="1">
    <citation type="submission" date="2010-07" db="EMBL/GenBank/DDBJ databases">
        <title>The genome sequence of Gaeumannomyces graminis var. tritici strain R3-111a-1.</title>
        <authorList>
            <consortium name="The Broad Institute Genome Sequencing Platform"/>
            <person name="Ma L.-J."/>
            <person name="Dead R."/>
            <person name="Young S."/>
            <person name="Zeng Q."/>
            <person name="Koehrsen M."/>
            <person name="Alvarado L."/>
            <person name="Berlin A."/>
            <person name="Chapman S.B."/>
            <person name="Chen Z."/>
            <person name="Freedman E."/>
            <person name="Gellesch M."/>
            <person name="Goldberg J."/>
            <person name="Griggs A."/>
            <person name="Gujja S."/>
            <person name="Heilman E.R."/>
            <person name="Heiman D."/>
            <person name="Hepburn T."/>
            <person name="Howarth C."/>
            <person name="Jen D."/>
            <person name="Larson L."/>
            <person name="Mehta T."/>
            <person name="Neiman D."/>
            <person name="Pearson M."/>
            <person name="Roberts A."/>
            <person name="Saif S."/>
            <person name="Shea T."/>
            <person name="Shenoy N."/>
            <person name="Sisk P."/>
            <person name="Stolte C."/>
            <person name="Sykes S."/>
            <person name="Walk T."/>
            <person name="White J."/>
            <person name="Yandava C."/>
            <person name="Haas B."/>
            <person name="Nusbaum C."/>
            <person name="Birren B."/>
        </authorList>
    </citation>
    <scope>NUCLEOTIDE SEQUENCE [LARGE SCALE GENOMIC DNA]</scope>
    <source>
        <strain evidence="5">R3-111a-1</strain>
    </source>
</reference>
<feature type="compositionally biased region" description="Basic and acidic residues" evidence="1">
    <location>
        <begin position="917"/>
        <end position="936"/>
    </location>
</feature>